<proteinExistence type="predicted"/>
<feature type="region of interest" description="Disordered" evidence="1">
    <location>
        <begin position="825"/>
        <end position="851"/>
    </location>
</feature>
<evidence type="ECO:0000256" key="1">
    <source>
        <dbReference type="SAM" id="MobiDB-lite"/>
    </source>
</evidence>
<protein>
    <submittedName>
        <fullName evidence="2">Uncharacterized protein</fullName>
    </submittedName>
</protein>
<dbReference type="InParanoid" id="A0A2P6N3A0"/>
<sequence>MSESKERERRGEWPVRGKELRRATRFEFTIGTTQEERMKIIQTKRIDPIYPLCFYGLRCDSLCPLISRRYLTTDSTPRWTSVVQSIPREESDRALRRKMQQLLLISALVASCLCDNFLTASDNYGVYSFVKMNSGVDETVSGYYVPLNIRIMGQSNWTTSEYKTYRWVAHYGDIPSGHIGIGSTVTKRFVGQGVSFYWPNEGAKFGDVSADYICQKGAGRGHFKQNPSYKYTPSLSFQWVSDYACAIRANVVGPLGVYDLRNIASAGRDQLTTPFPFQGVNVTIAFNILYPVQLNGKNDAAIIRSQPPISLGDASTIQWSIIEDMGDLTGVRASFTGGDLPLVIDLICWVNTTLATYDTSNDTSHHITWYNRNVCPDLWGTLSGRNYTSVASKSLFAQDYSVTDLFGRLIYWNVGTPAVNCPSGSIACTGATSFGDISSKSVTGPASGDPFGTTTRLFFRSQQGSFTLRLICIPGASDVYQFSNSSQYSQIIVDWVTPGACPARLPAVSSSPPSVSVLGQFTYEQRFQAILDPDVHALCSDINDTFAGYHTLAVSSDGTVTVCNSTRDGLIRCGGLMHSASYQLQTWTLCGSSSSVGHTLTLFETLSQMPLFNYTAQIVGFQVVGVQVAPGQGCGPYHLNDSIIIKYNSMTPPCTRDTEGSFRCNVTSNDGGNIMSYDLSVQLLCDDPRFYSPETSVHVESKFTLGYADSDGLSPSENFTTLALPPCMCPLTDAVWSLATRGRGSYQVEINPYDAKSASLVCSGYVYSLDVQLAYRCGRYVSNVWNYTPTFKGQPVDTTPQSLQPASSMTGAILPTGGYGTSGVTDSTGGYTQTGRTTQGGGSSGVVGTSKDGAPVAGGEKLAFVPLLLVAVAAAMLPVWKRCDQAVTPHMEHHQEVTASDGFALIALTCMHFLKMPSYTNLSIMRGNSSSHRIEAFIRSVWKSPSCE</sequence>
<organism evidence="2 3">
    <name type="scientific">Planoprotostelium fungivorum</name>
    <dbReference type="NCBI Taxonomy" id="1890364"/>
    <lineage>
        <taxon>Eukaryota</taxon>
        <taxon>Amoebozoa</taxon>
        <taxon>Evosea</taxon>
        <taxon>Variosea</taxon>
        <taxon>Cavosteliida</taxon>
        <taxon>Cavosteliaceae</taxon>
        <taxon>Planoprotostelium</taxon>
    </lineage>
</organism>
<feature type="compositionally biased region" description="Low complexity" evidence="1">
    <location>
        <begin position="827"/>
        <end position="837"/>
    </location>
</feature>
<dbReference type="EMBL" id="MDYQ01000225">
    <property type="protein sequence ID" value="PRP78413.1"/>
    <property type="molecule type" value="Genomic_DNA"/>
</dbReference>
<evidence type="ECO:0000313" key="2">
    <source>
        <dbReference type="EMBL" id="PRP78413.1"/>
    </source>
</evidence>
<dbReference type="Proteomes" id="UP000241769">
    <property type="component" value="Unassembled WGS sequence"/>
</dbReference>
<comment type="caution">
    <text evidence="2">The sequence shown here is derived from an EMBL/GenBank/DDBJ whole genome shotgun (WGS) entry which is preliminary data.</text>
</comment>
<accession>A0A2P6N3A0</accession>
<keyword evidence="3" id="KW-1185">Reference proteome</keyword>
<reference evidence="2 3" key="1">
    <citation type="journal article" date="2018" name="Genome Biol. Evol.">
        <title>Multiple Roots of Fruiting Body Formation in Amoebozoa.</title>
        <authorList>
            <person name="Hillmann F."/>
            <person name="Forbes G."/>
            <person name="Novohradska S."/>
            <person name="Ferling I."/>
            <person name="Riege K."/>
            <person name="Groth M."/>
            <person name="Westermann M."/>
            <person name="Marz M."/>
            <person name="Spaller T."/>
            <person name="Winckler T."/>
            <person name="Schaap P."/>
            <person name="Glockner G."/>
        </authorList>
    </citation>
    <scope>NUCLEOTIDE SEQUENCE [LARGE SCALE GENOMIC DNA]</scope>
    <source>
        <strain evidence="2 3">Jena</strain>
    </source>
</reference>
<dbReference type="AlphaFoldDB" id="A0A2P6N3A0"/>
<gene>
    <name evidence="2" type="ORF">PROFUN_13717</name>
</gene>
<evidence type="ECO:0000313" key="3">
    <source>
        <dbReference type="Proteomes" id="UP000241769"/>
    </source>
</evidence>
<name>A0A2P6N3A0_9EUKA</name>